<accession>A0AAU6SAV0</accession>
<sequence>MPERHNFFRRASVVIAMATAVAVAVSGCGASSGGESAEGPSTIGLTWWGNAVRDENTRALADAFTELDPDITVETTNSDWGGYWDKLATQVAAGNAPDVIQMDDKYIREYGGRGALLELSDAGIDTSMFVPGSVDPGETAEGLMGISAGIIAPAIVINPAFFEAAGVAIPDDSTWTWDDFTALAAELTEKSPEGTFGTALPIINELSINVWLRQHGKEAFSEDGLGFDADDLAGWFEFNLDLQEAGAAPGADKAAEDMGKPIDQTAFALGQVGMNWIWSNQLNAYDAAMGGGLQLLRYPSLDGTAADAQLWYKASMLWSISARSKDPQAAAELINFLVNTPDAAQIQTTERGIPANTDLRESIQDKLTDSDEVHVAYLDAIESELGAPVVLPPVGAGNFPLVLQRYSEDVLFGRTTPDQAATAMIDELEANIAAAG</sequence>
<evidence type="ECO:0000256" key="1">
    <source>
        <dbReference type="SAM" id="SignalP"/>
    </source>
</evidence>
<feature type="signal peptide" evidence="1">
    <location>
        <begin position="1"/>
        <end position="24"/>
    </location>
</feature>
<gene>
    <name evidence="2" type="ORF">MRBLWS13_001628</name>
</gene>
<dbReference type="AlphaFoldDB" id="A0AAU6SAV0"/>
<dbReference type="RefSeq" id="WP_349428524.1">
    <property type="nucleotide sequence ID" value="NZ_CP151632.1"/>
</dbReference>
<dbReference type="InterPro" id="IPR050490">
    <property type="entry name" value="Bact_solute-bd_prot1"/>
</dbReference>
<evidence type="ECO:0000313" key="2">
    <source>
        <dbReference type="EMBL" id="WZO33988.1"/>
    </source>
</evidence>
<feature type="chain" id="PRO_5043504090" evidence="1">
    <location>
        <begin position="25"/>
        <end position="436"/>
    </location>
</feature>
<organism evidence="2">
    <name type="scientific">Microbacterium sp. LWS13-1.2</name>
    <dbReference type="NCBI Taxonomy" id="3135264"/>
    <lineage>
        <taxon>Bacteria</taxon>
        <taxon>Bacillati</taxon>
        <taxon>Actinomycetota</taxon>
        <taxon>Actinomycetes</taxon>
        <taxon>Micrococcales</taxon>
        <taxon>Microbacteriaceae</taxon>
        <taxon>Microbacterium</taxon>
    </lineage>
</organism>
<dbReference type="PANTHER" id="PTHR43649">
    <property type="entry name" value="ARABINOSE-BINDING PROTEIN-RELATED"/>
    <property type="match status" value="1"/>
</dbReference>
<dbReference type="Gene3D" id="3.40.190.10">
    <property type="entry name" value="Periplasmic binding protein-like II"/>
    <property type="match status" value="2"/>
</dbReference>
<name>A0AAU6SAV0_9MICO</name>
<proteinExistence type="predicted"/>
<dbReference type="EMBL" id="CP151632">
    <property type="protein sequence ID" value="WZO33988.1"/>
    <property type="molecule type" value="Genomic_DNA"/>
</dbReference>
<dbReference type="SUPFAM" id="SSF53850">
    <property type="entry name" value="Periplasmic binding protein-like II"/>
    <property type="match status" value="1"/>
</dbReference>
<dbReference type="InterPro" id="IPR006059">
    <property type="entry name" value="SBP"/>
</dbReference>
<keyword evidence="1" id="KW-0732">Signal</keyword>
<protein>
    <submittedName>
        <fullName evidence="2">Extracellular solute-binding protein</fullName>
    </submittedName>
</protein>
<reference evidence="2" key="1">
    <citation type="submission" date="2024-04" db="EMBL/GenBank/DDBJ databases">
        <authorList>
            <person name="Roder T."/>
            <person name="Oberhansli S."/>
            <person name="Kreuzer M."/>
        </authorList>
    </citation>
    <scope>NUCLEOTIDE SEQUENCE</scope>
    <source>
        <strain evidence="2">LWS13-1.2</strain>
    </source>
</reference>
<dbReference type="PROSITE" id="PS51257">
    <property type="entry name" value="PROKAR_LIPOPROTEIN"/>
    <property type="match status" value="1"/>
</dbReference>
<dbReference type="PANTHER" id="PTHR43649:SF11">
    <property type="entry name" value="ABC TRANSPORTER SUBSTRATE-BINDING PROTEIN YESO-RELATED"/>
    <property type="match status" value="1"/>
</dbReference>
<dbReference type="Pfam" id="PF01547">
    <property type="entry name" value="SBP_bac_1"/>
    <property type="match status" value="1"/>
</dbReference>